<protein>
    <submittedName>
        <fullName evidence="4">PfkB family kinase</fullName>
    </submittedName>
</protein>
<evidence type="ECO:0000259" key="3">
    <source>
        <dbReference type="Pfam" id="PF00294"/>
    </source>
</evidence>
<reference evidence="4" key="1">
    <citation type="submission" date="2023-11" db="EMBL/GenBank/DDBJ databases">
        <authorList>
            <person name="Alioto T."/>
            <person name="Alioto T."/>
            <person name="Gomez Garrido J."/>
        </authorList>
    </citation>
    <scope>NUCLEOTIDE SEQUENCE</scope>
</reference>
<accession>A0AAI8VUL4</accession>
<evidence type="ECO:0000313" key="4">
    <source>
        <dbReference type="EMBL" id="CAK3743979.1"/>
    </source>
</evidence>
<feature type="domain" description="Carbohydrate kinase PfkB" evidence="3">
    <location>
        <begin position="9"/>
        <end position="313"/>
    </location>
</feature>
<dbReference type="PANTHER" id="PTHR42774">
    <property type="entry name" value="PHOSPHOTRANSFERASE SYSTEM TRANSPORT PROTEIN"/>
    <property type="match status" value="1"/>
</dbReference>
<proteinExistence type="predicted"/>
<evidence type="ECO:0000313" key="5">
    <source>
        <dbReference type="Proteomes" id="UP001296104"/>
    </source>
</evidence>
<keyword evidence="2 4" id="KW-0418">Kinase</keyword>
<dbReference type="AlphaFoldDB" id="A0AAI8VUL4"/>
<dbReference type="GO" id="GO:0016301">
    <property type="term" value="F:kinase activity"/>
    <property type="evidence" value="ECO:0007669"/>
    <property type="project" value="UniProtKB-KW"/>
</dbReference>
<comment type="caution">
    <text evidence="4">The sequence shown here is derived from an EMBL/GenBank/DDBJ whole genome shotgun (WGS) entry which is preliminary data.</text>
</comment>
<dbReference type="PANTHER" id="PTHR42774:SF3">
    <property type="entry name" value="KETOHEXOKINASE"/>
    <property type="match status" value="1"/>
</dbReference>
<dbReference type="InterPro" id="IPR002173">
    <property type="entry name" value="Carboh/pur_kinase_PfkB_CS"/>
</dbReference>
<dbReference type="SUPFAM" id="SSF53613">
    <property type="entry name" value="Ribokinase-like"/>
    <property type="match status" value="1"/>
</dbReference>
<dbReference type="InterPro" id="IPR011611">
    <property type="entry name" value="PfkB_dom"/>
</dbReference>
<dbReference type="InterPro" id="IPR029056">
    <property type="entry name" value="Ribokinase-like"/>
</dbReference>
<dbReference type="EMBL" id="CAVMBE010000001">
    <property type="protein sequence ID" value="CAK3743979.1"/>
    <property type="molecule type" value="Genomic_DNA"/>
</dbReference>
<sequence length="317" mass="34883">MDISPKIRRLVMIGACYVDTILSVPKFPQEDHKLRATTLERRRGGNVANTLEVLQQFRSLDEIELVLLCVLPAKSSEGTKLVKDSFGERVDTDHCIYRESHHEPASSYIIKADDCGSRTIVNFNELPEMEFGEFKEKIAKLDDKRTWFHFEGREVDTSIQCLKWLKQEYPDCTRSVEVEKPNRPGLDKMAEEADIVFFSKTWAEAAGYSDAGALLKEQAKLLGNASLLCCTWGAKGATVLTTADGSLHSAQSSPEPESKVVDTIGAGDTFTAGILGSILAPDAAGPIQDRAKVAVDFANRLAGRKVLQVGFSNLISD</sequence>
<evidence type="ECO:0000256" key="1">
    <source>
        <dbReference type="ARBA" id="ARBA00022679"/>
    </source>
</evidence>
<evidence type="ECO:0000256" key="2">
    <source>
        <dbReference type="ARBA" id="ARBA00022777"/>
    </source>
</evidence>
<dbReference type="Pfam" id="PF00294">
    <property type="entry name" value="PfkB"/>
    <property type="match status" value="1"/>
</dbReference>
<dbReference type="Gene3D" id="3.40.1190.20">
    <property type="match status" value="1"/>
</dbReference>
<organism evidence="4 5">
    <name type="scientific">Lecanosticta acicola</name>
    <dbReference type="NCBI Taxonomy" id="111012"/>
    <lineage>
        <taxon>Eukaryota</taxon>
        <taxon>Fungi</taxon>
        <taxon>Dikarya</taxon>
        <taxon>Ascomycota</taxon>
        <taxon>Pezizomycotina</taxon>
        <taxon>Dothideomycetes</taxon>
        <taxon>Dothideomycetidae</taxon>
        <taxon>Mycosphaerellales</taxon>
        <taxon>Mycosphaerellaceae</taxon>
        <taxon>Lecanosticta</taxon>
    </lineage>
</organism>
<name>A0AAI8VUL4_9PEZI</name>
<dbReference type="PROSITE" id="PS00584">
    <property type="entry name" value="PFKB_KINASES_2"/>
    <property type="match status" value="1"/>
</dbReference>
<dbReference type="Proteomes" id="UP001296104">
    <property type="component" value="Unassembled WGS sequence"/>
</dbReference>
<gene>
    <name evidence="4" type="ORF">LECACI_7A000108</name>
</gene>
<keyword evidence="5" id="KW-1185">Reference proteome</keyword>
<dbReference type="InterPro" id="IPR052562">
    <property type="entry name" value="Ketohexokinase-related"/>
</dbReference>
<keyword evidence="1" id="KW-0808">Transferase</keyword>